<feature type="domain" description="EngA-type G" evidence="11">
    <location>
        <begin position="2"/>
        <end position="166"/>
    </location>
</feature>
<evidence type="ECO:0000256" key="10">
    <source>
        <dbReference type="RuleBase" id="RU004481"/>
    </source>
</evidence>
<evidence type="ECO:0000256" key="4">
    <source>
        <dbReference type="ARBA" id="ARBA00022737"/>
    </source>
</evidence>
<feature type="binding site" evidence="8">
    <location>
        <begin position="118"/>
        <end position="121"/>
    </location>
    <ligand>
        <name>GTP</name>
        <dbReference type="ChEBI" id="CHEBI:37565"/>
        <label>1</label>
    </ligand>
</feature>
<keyword evidence="6 8" id="KW-0342">GTP-binding</keyword>
<evidence type="ECO:0000313" key="13">
    <source>
        <dbReference type="Proteomes" id="UP000770785"/>
    </source>
</evidence>
<dbReference type="InterPro" id="IPR015946">
    <property type="entry name" value="KH_dom-like_a/b"/>
</dbReference>
<evidence type="ECO:0000256" key="2">
    <source>
        <dbReference type="ARBA" id="ARBA00020953"/>
    </source>
</evidence>
<evidence type="ECO:0000256" key="7">
    <source>
        <dbReference type="ARBA" id="ARBA00032345"/>
    </source>
</evidence>
<gene>
    <name evidence="8" type="primary">der</name>
    <name evidence="12" type="ORF">GGR27_002713</name>
</gene>
<dbReference type="SUPFAM" id="SSF52540">
    <property type="entry name" value="P-loop containing nucleoside triphosphate hydrolases"/>
    <property type="match status" value="2"/>
</dbReference>
<dbReference type="InterPro" id="IPR005225">
    <property type="entry name" value="Small_GTP-bd"/>
</dbReference>
<evidence type="ECO:0000256" key="8">
    <source>
        <dbReference type="HAMAP-Rule" id="MF_00195"/>
    </source>
</evidence>
<dbReference type="Pfam" id="PF01926">
    <property type="entry name" value="MMR_HSR1"/>
    <property type="match status" value="2"/>
</dbReference>
<dbReference type="CDD" id="cd01894">
    <property type="entry name" value="EngA1"/>
    <property type="match status" value="1"/>
</dbReference>
<dbReference type="InterPro" id="IPR016484">
    <property type="entry name" value="GTPase_Der"/>
</dbReference>
<proteinExistence type="inferred from homology"/>
<dbReference type="Gene3D" id="3.40.50.300">
    <property type="entry name" value="P-loop containing nucleotide triphosphate hydrolases"/>
    <property type="match status" value="2"/>
</dbReference>
<dbReference type="Pfam" id="PF14714">
    <property type="entry name" value="KH_dom-like"/>
    <property type="match status" value="1"/>
</dbReference>
<dbReference type="PROSITE" id="PS51712">
    <property type="entry name" value="G_ENGA"/>
    <property type="match status" value="2"/>
</dbReference>
<keyword evidence="3 8" id="KW-0690">Ribosome biogenesis</keyword>
<dbReference type="PRINTS" id="PR00326">
    <property type="entry name" value="GTP1OBG"/>
</dbReference>
<evidence type="ECO:0000313" key="12">
    <source>
        <dbReference type="EMBL" id="NJC27200.1"/>
    </source>
</evidence>
<keyword evidence="13" id="KW-1185">Reference proteome</keyword>
<keyword evidence="5 8" id="KW-0547">Nucleotide-binding</keyword>
<dbReference type="InterPro" id="IPR031166">
    <property type="entry name" value="G_ENGA"/>
</dbReference>
<dbReference type="NCBIfam" id="TIGR03594">
    <property type="entry name" value="GTPase_EngA"/>
    <property type="match status" value="1"/>
</dbReference>
<comment type="subunit">
    <text evidence="8">Associates with the 50S ribosomal subunit.</text>
</comment>
<feature type="domain" description="EngA-type G" evidence="11">
    <location>
        <begin position="173"/>
        <end position="349"/>
    </location>
</feature>
<comment type="similarity">
    <text evidence="1 8 9 10">Belongs to the TRAFAC class TrmE-Era-EngA-EngB-Septin-like GTPase superfamily. EngA (Der) GTPase family.</text>
</comment>
<dbReference type="Proteomes" id="UP000770785">
    <property type="component" value="Unassembled WGS sequence"/>
</dbReference>
<reference evidence="12 13" key="1">
    <citation type="submission" date="2020-03" db="EMBL/GenBank/DDBJ databases">
        <title>Genomic Encyclopedia of Type Strains, Phase IV (KMG-IV): sequencing the most valuable type-strain genomes for metagenomic binning, comparative biology and taxonomic classification.</title>
        <authorList>
            <person name="Goeker M."/>
        </authorList>
    </citation>
    <scope>NUCLEOTIDE SEQUENCE [LARGE SCALE GENOMIC DNA]</scope>
    <source>
        <strain evidence="12 13">DSM 105096</strain>
    </source>
</reference>
<dbReference type="PANTHER" id="PTHR43834">
    <property type="entry name" value="GTPASE DER"/>
    <property type="match status" value="1"/>
</dbReference>
<dbReference type="PIRSF" id="PIRSF006485">
    <property type="entry name" value="GTP-binding_EngA"/>
    <property type="match status" value="1"/>
</dbReference>
<keyword evidence="4 10" id="KW-0677">Repeat</keyword>
<dbReference type="InterPro" id="IPR027417">
    <property type="entry name" value="P-loop_NTPase"/>
</dbReference>
<dbReference type="RefSeq" id="WP_168038080.1">
    <property type="nucleotide sequence ID" value="NZ_JAATJH010000004.1"/>
</dbReference>
<evidence type="ECO:0000256" key="9">
    <source>
        <dbReference type="PROSITE-ProRule" id="PRU01049"/>
    </source>
</evidence>
<feature type="binding site" evidence="8">
    <location>
        <begin position="226"/>
        <end position="230"/>
    </location>
    <ligand>
        <name>GTP</name>
        <dbReference type="ChEBI" id="CHEBI:37565"/>
        <label>2</label>
    </ligand>
</feature>
<comment type="function">
    <text evidence="8 10">GTPase that plays an essential role in the late steps of ribosome biogenesis.</text>
</comment>
<dbReference type="InterPro" id="IPR032859">
    <property type="entry name" value="KH_dom-like"/>
</dbReference>
<evidence type="ECO:0000259" key="11">
    <source>
        <dbReference type="PROSITE" id="PS51712"/>
    </source>
</evidence>
<feature type="binding site" evidence="8">
    <location>
        <begin position="291"/>
        <end position="294"/>
    </location>
    <ligand>
        <name>GTP</name>
        <dbReference type="ChEBI" id="CHEBI:37565"/>
        <label>2</label>
    </ligand>
</feature>
<evidence type="ECO:0000256" key="3">
    <source>
        <dbReference type="ARBA" id="ARBA00022517"/>
    </source>
</evidence>
<feature type="binding site" evidence="8">
    <location>
        <begin position="8"/>
        <end position="15"/>
    </location>
    <ligand>
        <name>GTP</name>
        <dbReference type="ChEBI" id="CHEBI:37565"/>
        <label>1</label>
    </ligand>
</feature>
<dbReference type="EMBL" id="JAATJH010000004">
    <property type="protein sequence ID" value="NJC27200.1"/>
    <property type="molecule type" value="Genomic_DNA"/>
</dbReference>
<accession>A0ABX0XDP1</accession>
<feature type="binding site" evidence="8">
    <location>
        <begin position="55"/>
        <end position="59"/>
    </location>
    <ligand>
        <name>GTP</name>
        <dbReference type="ChEBI" id="CHEBI:37565"/>
        <label>1</label>
    </ligand>
</feature>
<sequence>MDIIAIVGRPNVGKSTLYNRLIGEKQSIVDDQSGVTRDRQYGQSHWNGKEFAVVDTGGFVRNSEDVFEAAIRDQVEIAIDEAKVIIFMVDVSTGVTDLDQQIARMLRKTNKPVFLAVNKVDNQTRQLEAAEFWSMGFTETHNLSSVTGSGTGDLLDAVVEHITNFVEEESTIPQIAIVGQPNAGKSSFINALLGEERNIVTEIAGTTRDSINSYYNKFGHEFNLIDTAGIRKKAKVYENLEFYSVMRAIRAIEKSDVVVLLIDAADGVESQDLAIFRIAQKRNKGIVIAVNKWDLVLDKETNTTRDVEIKTRERFAPFTDLPIIFMSVLEKQRIMKTVEAAMKTYENRTRRIPTSKLNDVMQAAMARYAPPNHRGREISIKYVVQLPIAYPAFAFYCNHPQHMKDSYKHYLENQLRENFDFTGVPISIFFRKK</sequence>
<dbReference type="PANTHER" id="PTHR43834:SF6">
    <property type="entry name" value="GTPASE DER"/>
    <property type="match status" value="1"/>
</dbReference>
<name>A0ABX0XDP1_9BACT</name>
<dbReference type="NCBIfam" id="TIGR00231">
    <property type="entry name" value="small_GTP"/>
    <property type="match status" value="2"/>
</dbReference>
<dbReference type="CDD" id="cd01895">
    <property type="entry name" value="EngA2"/>
    <property type="match status" value="1"/>
</dbReference>
<feature type="binding site" evidence="8">
    <location>
        <begin position="179"/>
        <end position="186"/>
    </location>
    <ligand>
        <name>GTP</name>
        <dbReference type="ChEBI" id="CHEBI:37565"/>
        <label>2</label>
    </ligand>
</feature>
<evidence type="ECO:0000256" key="6">
    <source>
        <dbReference type="ARBA" id="ARBA00023134"/>
    </source>
</evidence>
<organism evidence="12 13">
    <name type="scientific">Neolewinella antarctica</name>
    <dbReference type="NCBI Taxonomy" id="442734"/>
    <lineage>
        <taxon>Bacteria</taxon>
        <taxon>Pseudomonadati</taxon>
        <taxon>Bacteroidota</taxon>
        <taxon>Saprospiria</taxon>
        <taxon>Saprospirales</taxon>
        <taxon>Lewinellaceae</taxon>
        <taxon>Neolewinella</taxon>
    </lineage>
</organism>
<dbReference type="InterPro" id="IPR006073">
    <property type="entry name" value="GTP-bd"/>
</dbReference>
<dbReference type="HAMAP" id="MF_00195">
    <property type="entry name" value="GTPase_Der"/>
    <property type="match status" value="1"/>
</dbReference>
<evidence type="ECO:0000256" key="5">
    <source>
        <dbReference type="ARBA" id="ARBA00022741"/>
    </source>
</evidence>
<protein>
    <recommendedName>
        <fullName evidence="2 8">GTPase Der</fullName>
    </recommendedName>
    <alternativeName>
        <fullName evidence="7 8">GTP-binding protein EngA</fullName>
    </alternativeName>
</protein>
<comment type="caution">
    <text evidence="12">The sequence shown here is derived from an EMBL/GenBank/DDBJ whole genome shotgun (WGS) entry which is preliminary data.</text>
</comment>
<evidence type="ECO:0000256" key="1">
    <source>
        <dbReference type="ARBA" id="ARBA00008279"/>
    </source>
</evidence>
<dbReference type="Gene3D" id="3.30.300.20">
    <property type="match status" value="1"/>
</dbReference>